<dbReference type="RefSeq" id="XP_040774460.1">
    <property type="nucleotide sequence ID" value="XM_040917527.1"/>
</dbReference>
<dbReference type="AlphaFoldDB" id="A0A9P4XZ03"/>
<evidence type="ECO:0000313" key="2">
    <source>
        <dbReference type="Proteomes" id="UP000803844"/>
    </source>
</evidence>
<dbReference type="Proteomes" id="UP000803844">
    <property type="component" value="Unassembled WGS sequence"/>
</dbReference>
<proteinExistence type="predicted"/>
<comment type="caution">
    <text evidence="1">The sequence shown here is derived from an EMBL/GenBank/DDBJ whole genome shotgun (WGS) entry which is preliminary data.</text>
</comment>
<organism evidence="1 2">
    <name type="scientific">Cryphonectria parasitica (strain ATCC 38755 / EP155)</name>
    <dbReference type="NCBI Taxonomy" id="660469"/>
    <lineage>
        <taxon>Eukaryota</taxon>
        <taxon>Fungi</taxon>
        <taxon>Dikarya</taxon>
        <taxon>Ascomycota</taxon>
        <taxon>Pezizomycotina</taxon>
        <taxon>Sordariomycetes</taxon>
        <taxon>Sordariomycetidae</taxon>
        <taxon>Diaporthales</taxon>
        <taxon>Cryphonectriaceae</taxon>
        <taxon>Cryphonectria-Endothia species complex</taxon>
        <taxon>Cryphonectria</taxon>
    </lineage>
</organism>
<dbReference type="EMBL" id="MU032349">
    <property type="protein sequence ID" value="KAF3763499.1"/>
    <property type="molecule type" value="Genomic_DNA"/>
</dbReference>
<accession>A0A9P4XZ03</accession>
<feature type="non-terminal residue" evidence="1">
    <location>
        <position position="1"/>
    </location>
</feature>
<name>A0A9P4XZ03_CRYP1</name>
<gene>
    <name evidence="1" type="ORF">M406DRAFT_262677</name>
</gene>
<protein>
    <submittedName>
        <fullName evidence="1">Uncharacterized protein</fullName>
    </submittedName>
</protein>
<keyword evidence="2" id="KW-1185">Reference proteome</keyword>
<reference evidence="1" key="1">
    <citation type="journal article" date="2020" name="Phytopathology">
        <title>Genome sequence of the chestnut blight fungus Cryphonectria parasitica EP155: A fundamental resource for an archetypical invasive plant pathogen.</title>
        <authorList>
            <person name="Crouch J.A."/>
            <person name="Dawe A."/>
            <person name="Aerts A."/>
            <person name="Barry K."/>
            <person name="Churchill A.C.L."/>
            <person name="Grimwood J."/>
            <person name="Hillman B."/>
            <person name="Milgroom M.G."/>
            <person name="Pangilinan J."/>
            <person name="Smith M."/>
            <person name="Salamov A."/>
            <person name="Schmutz J."/>
            <person name="Yadav J."/>
            <person name="Grigoriev I.V."/>
            <person name="Nuss D."/>
        </authorList>
    </citation>
    <scope>NUCLEOTIDE SEQUENCE</scope>
    <source>
        <strain evidence="1">EP155</strain>
    </source>
</reference>
<evidence type="ECO:0000313" key="1">
    <source>
        <dbReference type="EMBL" id="KAF3763499.1"/>
    </source>
</evidence>
<sequence>FIQEQIMQYANSKRIEKLILQKGDKVYLLRKNIKTIKSSSKLNHKKLGLFKILQ</sequence>
<dbReference type="GeneID" id="63834656"/>
<dbReference type="OrthoDB" id="4779840at2759"/>